<dbReference type="PRINTS" id="PR00702">
    <property type="entry name" value="ACRIFLAVINRP"/>
</dbReference>
<sequence length="863" mass="95596">MLARILRYTLQLLVKLNENMKNIAKKLVHFCTQKPKIVYAVLLLLAVVFTAQIPRIKIDTDPENMLSAEHPARVFHNEVKTRFAMHDSIVVGIVDTKTENGVFTPASLTDIYDITESILSIDGVVSADLMSISTVDNISQSESGTIRFEWMMDKPPSNLDESKKIRNYLERLPLLQDTLVSQNGKAAAIYVPIKDKNESYNIAEQIRANINKLEGSADWYITGLPVAEDQFGVEMFIQMGISAPLAGLTIFILLFFFFRNIPLIIAPMVVAMATVMITMGALIGMGYTVHIMSSMIAIFLMPIAVVDSVHILSEFSDRHKPGADLKETIEEVVGHLFTPMLYTSVTSSVGFYSLMLTPIPPVQIFGAFVGSGILLAFVITITFMPSYLSRMNDASLDKLQLVMHSSEGGSRIAKVAKFLGGFALRFKASLVIGFAIVFAISVWGITQIQINDNPVRWFKQDHEIRVADKVLNENFAGTYDAYVVLSSSNTLMSLKDLLATDKPASLSDWAAEQLTQLSGQPMSEQYQQLLLNIDDKLFSEVSDAEADYLNATLVNAESALSQSKAFQSPELLTYVESLQDYLKASGLVGKSNSLADVVKVVNRELRSGEEKDYALPNSPQAVAQTLLQYQSSHRPNDLWHFVTPDYQSTLIWLQMTSGDNQDMSQVIALVDEFMTQQPLPQNVQLDWAGKAYLNVVWQDNMVAGMLDSLVGAFVIVFIMMVLLFRSLVFGVLAMLPLTITITFIYGLIGIIGKDYDMPIAVLSALTLGLSVDFAIHFLERAREVYKQTNDIKQTFTVMFDEPATAITRNALVIALGFTPLLFAPLVPYITVGIFLASIMAISALVTLLILPAVMTMGKRIVFK</sequence>
<feature type="transmembrane region" description="Helical" evidence="6">
    <location>
        <begin position="731"/>
        <end position="751"/>
    </location>
</feature>
<name>G4QGC1_GLANF</name>
<organism evidence="8 9">
    <name type="scientific">Glaciecola nitratireducens (strain JCM 12485 / KCTC 12276 / FR1064)</name>
    <dbReference type="NCBI Taxonomy" id="1085623"/>
    <lineage>
        <taxon>Bacteria</taxon>
        <taxon>Pseudomonadati</taxon>
        <taxon>Pseudomonadota</taxon>
        <taxon>Gammaproteobacteria</taxon>
        <taxon>Alteromonadales</taxon>
        <taxon>Alteromonadaceae</taxon>
        <taxon>Brumicola</taxon>
    </lineage>
</organism>
<feature type="domain" description="SSD" evidence="7">
    <location>
        <begin position="729"/>
        <end position="856"/>
    </location>
</feature>
<evidence type="ECO:0000256" key="2">
    <source>
        <dbReference type="ARBA" id="ARBA00022475"/>
    </source>
</evidence>
<dbReference type="Proteomes" id="UP000009282">
    <property type="component" value="Chromosome"/>
</dbReference>
<feature type="transmembrane region" description="Helical" evidence="6">
    <location>
        <begin position="424"/>
        <end position="445"/>
    </location>
</feature>
<evidence type="ECO:0000256" key="1">
    <source>
        <dbReference type="ARBA" id="ARBA00004651"/>
    </source>
</evidence>
<reference evidence="8 9" key="1">
    <citation type="journal article" date="2011" name="J. Bacteriol.">
        <title>Complete genome sequence of seawater bacterium Glaciecola nitratireducens FR1064T.</title>
        <authorList>
            <person name="Bian F."/>
            <person name="Qin Q.L."/>
            <person name="Xie B.B."/>
            <person name="Shu Y.L."/>
            <person name="Zhang X.Y."/>
            <person name="Yu Y."/>
            <person name="Chen B."/>
            <person name="Chen X.L."/>
            <person name="Zhou B.C."/>
            <person name="Zhang Y.Z."/>
        </authorList>
    </citation>
    <scope>NUCLEOTIDE SEQUENCE [LARGE SCALE GENOMIC DNA]</scope>
    <source>
        <strain evidence="9">JCM 12485 / KCTC 12276 / FR1064</strain>
    </source>
</reference>
<feature type="transmembrane region" description="Helical" evidence="6">
    <location>
        <begin position="828"/>
        <end position="853"/>
    </location>
</feature>
<dbReference type="InterPro" id="IPR004869">
    <property type="entry name" value="MMPL_dom"/>
</dbReference>
<dbReference type="Pfam" id="PF03176">
    <property type="entry name" value="MMPL"/>
    <property type="match status" value="2"/>
</dbReference>
<feature type="domain" description="SSD" evidence="7">
    <location>
        <begin position="263"/>
        <end position="390"/>
    </location>
</feature>
<dbReference type="PROSITE" id="PS50156">
    <property type="entry name" value="SSD"/>
    <property type="match status" value="2"/>
</dbReference>
<feature type="transmembrane region" description="Helical" evidence="6">
    <location>
        <begin position="757"/>
        <end position="778"/>
    </location>
</feature>
<evidence type="ECO:0000256" key="6">
    <source>
        <dbReference type="SAM" id="Phobius"/>
    </source>
</evidence>
<dbReference type="InterPro" id="IPR001036">
    <property type="entry name" value="Acrflvin-R"/>
</dbReference>
<evidence type="ECO:0000256" key="4">
    <source>
        <dbReference type="ARBA" id="ARBA00022989"/>
    </source>
</evidence>
<feature type="transmembrane region" description="Helical" evidence="6">
    <location>
        <begin position="701"/>
        <end position="724"/>
    </location>
</feature>
<dbReference type="GO" id="GO:0005886">
    <property type="term" value="C:plasma membrane"/>
    <property type="evidence" value="ECO:0007669"/>
    <property type="project" value="UniProtKB-SubCell"/>
</dbReference>
<keyword evidence="5 6" id="KW-0472">Membrane</keyword>
<dbReference type="Gene3D" id="1.20.1640.10">
    <property type="entry name" value="Multidrug efflux transporter AcrB transmembrane domain"/>
    <property type="match status" value="2"/>
</dbReference>
<proteinExistence type="predicted"/>
<evidence type="ECO:0000256" key="3">
    <source>
        <dbReference type="ARBA" id="ARBA00022692"/>
    </source>
</evidence>
<dbReference type="HOGENOM" id="CLU_008861_3_0_6"/>
<feature type="transmembrane region" description="Helical" evidence="6">
    <location>
        <begin position="805"/>
        <end position="822"/>
    </location>
</feature>
<feature type="transmembrane region" description="Helical" evidence="6">
    <location>
        <begin position="264"/>
        <end position="285"/>
    </location>
</feature>
<evidence type="ECO:0000259" key="7">
    <source>
        <dbReference type="PROSITE" id="PS50156"/>
    </source>
</evidence>
<dbReference type="SUPFAM" id="SSF82866">
    <property type="entry name" value="Multidrug efflux transporter AcrB transmembrane domain"/>
    <property type="match status" value="2"/>
</dbReference>
<dbReference type="InterPro" id="IPR000731">
    <property type="entry name" value="SSD"/>
</dbReference>
<comment type="subcellular location">
    <subcellularLocation>
        <location evidence="1">Cell membrane</location>
        <topology evidence="1">Multi-pass membrane protein</topology>
    </subcellularLocation>
</comment>
<dbReference type="InterPro" id="IPR050545">
    <property type="entry name" value="Mycobact_MmpL"/>
</dbReference>
<dbReference type="PANTHER" id="PTHR33406">
    <property type="entry name" value="MEMBRANE PROTEIN MJ1562-RELATED"/>
    <property type="match status" value="1"/>
</dbReference>
<evidence type="ECO:0000313" key="8">
    <source>
        <dbReference type="EMBL" id="AEP29446.1"/>
    </source>
</evidence>
<protein>
    <submittedName>
        <fullName evidence="8">RND superfamily exporter</fullName>
    </submittedName>
</protein>
<accession>G4QGC1</accession>
<keyword evidence="9" id="KW-1185">Reference proteome</keyword>
<keyword evidence="4 6" id="KW-1133">Transmembrane helix</keyword>
<keyword evidence="2" id="KW-1003">Cell membrane</keyword>
<dbReference type="GO" id="GO:0022857">
    <property type="term" value="F:transmembrane transporter activity"/>
    <property type="evidence" value="ECO:0007669"/>
    <property type="project" value="InterPro"/>
</dbReference>
<keyword evidence="3 6" id="KW-0812">Transmembrane</keyword>
<dbReference type="AlphaFoldDB" id="G4QGC1"/>
<feature type="transmembrane region" description="Helical" evidence="6">
    <location>
        <begin position="37"/>
        <end position="54"/>
    </location>
</feature>
<feature type="transmembrane region" description="Helical" evidence="6">
    <location>
        <begin position="364"/>
        <end position="388"/>
    </location>
</feature>
<feature type="transmembrane region" description="Helical" evidence="6">
    <location>
        <begin position="332"/>
        <end position="352"/>
    </location>
</feature>
<dbReference type="eggNOG" id="COG1033">
    <property type="taxonomic scope" value="Bacteria"/>
</dbReference>
<feature type="transmembrane region" description="Helical" evidence="6">
    <location>
        <begin position="291"/>
        <end position="312"/>
    </location>
</feature>
<feature type="transmembrane region" description="Helical" evidence="6">
    <location>
        <begin position="235"/>
        <end position="257"/>
    </location>
</feature>
<evidence type="ECO:0000256" key="5">
    <source>
        <dbReference type="ARBA" id="ARBA00023136"/>
    </source>
</evidence>
<dbReference type="STRING" id="1085623.GNIT_1322"/>
<evidence type="ECO:0000313" key="9">
    <source>
        <dbReference type="Proteomes" id="UP000009282"/>
    </source>
</evidence>
<dbReference type="PANTHER" id="PTHR33406:SF13">
    <property type="entry name" value="MEMBRANE PROTEIN YDFJ"/>
    <property type="match status" value="1"/>
</dbReference>
<dbReference type="EMBL" id="CP003060">
    <property type="protein sequence ID" value="AEP29446.1"/>
    <property type="molecule type" value="Genomic_DNA"/>
</dbReference>
<gene>
    <name evidence="8" type="ordered locus">GNIT_1322</name>
</gene>
<dbReference type="KEGG" id="gni:GNIT_1322"/>